<reference evidence="3 4" key="3">
    <citation type="submission" date="2021-03" db="EMBL/GenBank/DDBJ databases">
        <authorList>
            <person name="Stanton E."/>
        </authorList>
    </citation>
    <scope>NUCLEOTIDE SEQUENCE [LARGE SCALE GENOMIC DNA]</scope>
    <source>
        <strain evidence="3 4">2020EL-00037</strain>
    </source>
</reference>
<feature type="region of interest" description="Disordered" evidence="1">
    <location>
        <begin position="48"/>
        <end position="67"/>
    </location>
</feature>
<evidence type="ECO:0000313" key="2">
    <source>
        <dbReference type="EMBL" id="HAT1685294.1"/>
    </source>
</evidence>
<gene>
    <name evidence="2" type="ORF">I8Y21_006142</name>
    <name evidence="3" type="ORF">J7S78_25340</name>
</gene>
<name>A0AAP2FP30_KLEOX</name>
<dbReference type="Proteomes" id="UP000673434">
    <property type="component" value="Unassembled WGS sequence"/>
</dbReference>
<evidence type="ECO:0000313" key="3">
    <source>
        <dbReference type="EMBL" id="MBQ0603132.1"/>
    </source>
</evidence>
<dbReference type="EMBL" id="DACSEO010000173">
    <property type="protein sequence ID" value="HAT1685294.1"/>
    <property type="molecule type" value="Genomic_DNA"/>
</dbReference>
<protein>
    <submittedName>
        <fullName evidence="3">Uncharacterized protein</fullName>
    </submittedName>
</protein>
<reference evidence="2" key="1">
    <citation type="journal article" date="2018" name="Genome Biol.">
        <title>SKESA: strategic k-mer extension for scrupulous assemblies.</title>
        <authorList>
            <person name="Souvorov A."/>
            <person name="Agarwala R."/>
            <person name="Lipman D.J."/>
        </authorList>
    </citation>
    <scope>NUCLEOTIDE SEQUENCE</scope>
    <source>
        <strain evidence="2">R404</strain>
    </source>
</reference>
<organism evidence="3 4">
    <name type="scientific">Klebsiella oxytoca</name>
    <dbReference type="NCBI Taxonomy" id="571"/>
    <lineage>
        <taxon>Bacteria</taxon>
        <taxon>Pseudomonadati</taxon>
        <taxon>Pseudomonadota</taxon>
        <taxon>Gammaproteobacteria</taxon>
        <taxon>Enterobacterales</taxon>
        <taxon>Enterobacteriaceae</taxon>
        <taxon>Klebsiella/Raoultella group</taxon>
        <taxon>Klebsiella</taxon>
    </lineage>
</organism>
<sequence>MALDSAVLALKKLKDAIPAPVFPQRYVDGTEVSDGLSSACDLNTRAEENTVGAEQNIPSEAAVPQSH</sequence>
<keyword evidence="4" id="KW-1185">Reference proteome</keyword>
<dbReference type="AlphaFoldDB" id="A0AAP2FP30"/>
<dbReference type="RefSeq" id="WP_023320361.1">
    <property type="nucleotide sequence ID" value="NZ_CABGRI010000022.1"/>
</dbReference>
<evidence type="ECO:0000313" key="4">
    <source>
        <dbReference type="Proteomes" id="UP000673434"/>
    </source>
</evidence>
<evidence type="ECO:0000256" key="1">
    <source>
        <dbReference type="SAM" id="MobiDB-lite"/>
    </source>
</evidence>
<accession>A0AAP2FP30</accession>
<reference evidence="2" key="2">
    <citation type="submission" date="2020-11" db="EMBL/GenBank/DDBJ databases">
        <authorList>
            <consortium name="NCBI Pathogen Detection Project"/>
        </authorList>
    </citation>
    <scope>NUCLEOTIDE SEQUENCE</scope>
    <source>
        <strain evidence="2">R404</strain>
    </source>
</reference>
<dbReference type="Proteomes" id="UP000856143">
    <property type="component" value="Unassembled WGS sequence"/>
</dbReference>
<proteinExistence type="predicted"/>
<comment type="caution">
    <text evidence="3">The sequence shown here is derived from an EMBL/GenBank/DDBJ whole genome shotgun (WGS) entry which is preliminary data.</text>
</comment>
<dbReference type="EMBL" id="JAGKON010000032">
    <property type="protein sequence ID" value="MBQ0603132.1"/>
    <property type="molecule type" value="Genomic_DNA"/>
</dbReference>